<gene>
    <name evidence="1" type="ORF">RCOM_1743320</name>
</gene>
<evidence type="ECO:0000313" key="1">
    <source>
        <dbReference type="EMBL" id="EEF44010.1"/>
    </source>
</evidence>
<sequence>MVIVKGDNNLRSGSRERMDIIAFVSALSDGMDVNYNKSERALDVADANSFNISSILRVGPPSLAKKLYEIEGFRDWASFIPRRQIRVFKPISEEPKELIKKEAIEKLLKEEQTFNVEEVGRYYD</sequence>
<dbReference type="InParanoid" id="B9RXA5"/>
<dbReference type="EMBL" id="EQ973827">
    <property type="protein sequence ID" value="EEF44010.1"/>
    <property type="molecule type" value="Genomic_DNA"/>
</dbReference>
<keyword evidence="2" id="KW-1185">Reference proteome</keyword>
<organism evidence="1 2">
    <name type="scientific">Ricinus communis</name>
    <name type="common">Castor bean</name>
    <dbReference type="NCBI Taxonomy" id="3988"/>
    <lineage>
        <taxon>Eukaryota</taxon>
        <taxon>Viridiplantae</taxon>
        <taxon>Streptophyta</taxon>
        <taxon>Embryophyta</taxon>
        <taxon>Tracheophyta</taxon>
        <taxon>Spermatophyta</taxon>
        <taxon>Magnoliopsida</taxon>
        <taxon>eudicotyledons</taxon>
        <taxon>Gunneridae</taxon>
        <taxon>Pentapetalae</taxon>
        <taxon>rosids</taxon>
        <taxon>fabids</taxon>
        <taxon>Malpighiales</taxon>
        <taxon>Euphorbiaceae</taxon>
        <taxon>Acalyphoideae</taxon>
        <taxon>Acalypheae</taxon>
        <taxon>Ricinus</taxon>
    </lineage>
</organism>
<name>B9RXA5_RICCO</name>
<proteinExistence type="predicted"/>
<protein>
    <submittedName>
        <fullName evidence="1">Uncharacterized protein</fullName>
    </submittedName>
</protein>
<dbReference type="Proteomes" id="UP000008311">
    <property type="component" value="Unassembled WGS sequence"/>
</dbReference>
<reference evidence="2" key="1">
    <citation type="journal article" date="2010" name="Nat. Biotechnol.">
        <title>Draft genome sequence of the oilseed species Ricinus communis.</title>
        <authorList>
            <person name="Chan A.P."/>
            <person name="Crabtree J."/>
            <person name="Zhao Q."/>
            <person name="Lorenzi H."/>
            <person name="Orvis J."/>
            <person name="Puiu D."/>
            <person name="Melake-Berhan A."/>
            <person name="Jones K.M."/>
            <person name="Redman J."/>
            <person name="Chen G."/>
            <person name="Cahoon E.B."/>
            <person name="Gedil M."/>
            <person name="Stanke M."/>
            <person name="Haas B.J."/>
            <person name="Wortman J.R."/>
            <person name="Fraser-Liggett C.M."/>
            <person name="Ravel J."/>
            <person name="Rabinowicz P.D."/>
        </authorList>
    </citation>
    <scope>NUCLEOTIDE SEQUENCE [LARGE SCALE GENOMIC DNA]</scope>
    <source>
        <strain evidence="2">cv. Hale</strain>
    </source>
</reference>
<dbReference type="AlphaFoldDB" id="B9RXA5"/>
<evidence type="ECO:0000313" key="2">
    <source>
        <dbReference type="Proteomes" id="UP000008311"/>
    </source>
</evidence>
<accession>B9RXA5</accession>